<evidence type="ECO:0000259" key="14">
    <source>
        <dbReference type="Pfam" id="PF02737"/>
    </source>
</evidence>
<dbReference type="InterPro" id="IPR008927">
    <property type="entry name" value="6-PGluconate_DH-like_C_sf"/>
</dbReference>
<comment type="pathway">
    <text evidence="2">Lipid metabolism; fatty acid beta-oxidation.</text>
</comment>
<evidence type="ECO:0000256" key="9">
    <source>
        <dbReference type="ARBA" id="ARBA00023235"/>
    </source>
</evidence>
<name>A0A840EXE1_9ACTN</name>
<dbReference type="SUPFAM" id="SSF51735">
    <property type="entry name" value="NAD(P)-binding Rossmann-fold domains"/>
    <property type="match status" value="1"/>
</dbReference>
<evidence type="ECO:0000256" key="10">
    <source>
        <dbReference type="ARBA" id="ARBA00023239"/>
    </source>
</evidence>
<protein>
    <submittedName>
        <fullName evidence="15">3-hydroxyacyl-CoA dehydrogenase</fullName>
        <ecNumber evidence="15">1.1.1.35</ecNumber>
    </submittedName>
</protein>
<evidence type="ECO:0000313" key="15">
    <source>
        <dbReference type="EMBL" id="MBB4136332.1"/>
    </source>
</evidence>
<evidence type="ECO:0000256" key="3">
    <source>
        <dbReference type="ARBA" id="ARBA00022832"/>
    </source>
</evidence>
<keyword evidence="16" id="KW-1185">Reference proteome</keyword>
<evidence type="ECO:0000256" key="7">
    <source>
        <dbReference type="ARBA" id="ARBA00023098"/>
    </source>
</evidence>
<evidence type="ECO:0000256" key="1">
    <source>
        <dbReference type="ARBA" id="ARBA00004275"/>
    </source>
</evidence>
<proteinExistence type="predicted"/>
<accession>A0A840EXE1</accession>
<feature type="domain" description="3-hydroxyacyl-CoA dehydrogenase C-terminal" evidence="13">
    <location>
        <begin position="442"/>
        <end position="535"/>
    </location>
</feature>
<dbReference type="InterPro" id="IPR029045">
    <property type="entry name" value="ClpP/crotonase-like_dom_sf"/>
</dbReference>
<dbReference type="AlphaFoldDB" id="A0A840EXE1"/>
<reference evidence="15 16" key="1">
    <citation type="submission" date="2020-08" db="EMBL/GenBank/DDBJ databases">
        <title>Sequencing the genomes of 1000 actinobacteria strains.</title>
        <authorList>
            <person name="Klenk H.-P."/>
        </authorList>
    </citation>
    <scope>NUCLEOTIDE SEQUENCE [LARGE SCALE GENOMIC DNA]</scope>
    <source>
        <strain evidence="15 16">DSM 45298</strain>
    </source>
</reference>
<dbReference type="Gene3D" id="3.90.226.10">
    <property type="entry name" value="2-enoyl-CoA Hydratase, Chain A, domain 1"/>
    <property type="match status" value="1"/>
</dbReference>
<keyword evidence="3" id="KW-0276">Fatty acid metabolism</keyword>
<keyword evidence="5 15" id="KW-0560">Oxidoreductase</keyword>
<evidence type="ECO:0000256" key="8">
    <source>
        <dbReference type="ARBA" id="ARBA00023140"/>
    </source>
</evidence>
<dbReference type="Gene3D" id="1.10.1040.50">
    <property type="match status" value="1"/>
</dbReference>
<dbReference type="CDD" id="cd06558">
    <property type="entry name" value="crotonase-like"/>
    <property type="match status" value="1"/>
</dbReference>
<keyword evidence="6" id="KW-0520">NAD</keyword>
<keyword evidence="4" id="KW-0442">Lipid degradation</keyword>
<keyword evidence="8" id="KW-0576">Peroxisome</keyword>
<dbReference type="Pfam" id="PF00378">
    <property type="entry name" value="ECH_1"/>
    <property type="match status" value="1"/>
</dbReference>
<keyword evidence="7" id="KW-0443">Lipid metabolism</keyword>
<comment type="caution">
    <text evidence="15">The sequence shown here is derived from an EMBL/GenBank/DDBJ whole genome shotgun (WGS) entry which is preliminary data.</text>
</comment>
<dbReference type="UniPathway" id="UPA00659"/>
<evidence type="ECO:0000256" key="4">
    <source>
        <dbReference type="ARBA" id="ARBA00022963"/>
    </source>
</evidence>
<evidence type="ECO:0000256" key="11">
    <source>
        <dbReference type="ARBA" id="ARBA00023268"/>
    </source>
</evidence>
<dbReference type="Pfam" id="PF00725">
    <property type="entry name" value="3HCDH"/>
    <property type="match status" value="1"/>
</dbReference>
<dbReference type="Proteomes" id="UP000551501">
    <property type="component" value="Unassembled WGS sequence"/>
</dbReference>
<gene>
    <name evidence="15" type="ORF">BKA16_002884</name>
</gene>
<dbReference type="InterPro" id="IPR006176">
    <property type="entry name" value="3-OHacyl-CoA_DH_NAD-bd"/>
</dbReference>
<evidence type="ECO:0000256" key="5">
    <source>
        <dbReference type="ARBA" id="ARBA00023002"/>
    </source>
</evidence>
<evidence type="ECO:0000256" key="12">
    <source>
        <dbReference type="ARBA" id="ARBA00049556"/>
    </source>
</evidence>
<evidence type="ECO:0000259" key="13">
    <source>
        <dbReference type="Pfam" id="PF00725"/>
    </source>
</evidence>
<dbReference type="SUPFAM" id="SSF52096">
    <property type="entry name" value="ClpP/crotonase"/>
    <property type="match status" value="1"/>
</dbReference>
<comment type="subcellular location">
    <subcellularLocation>
        <location evidence="1">Peroxisome</location>
    </subcellularLocation>
</comment>
<dbReference type="PANTHER" id="PTHR23309">
    <property type="entry name" value="3-HYDROXYACYL-COA DEHYROGENASE"/>
    <property type="match status" value="1"/>
</dbReference>
<dbReference type="SUPFAM" id="SSF48179">
    <property type="entry name" value="6-phosphogluconate dehydrogenase C-terminal domain-like"/>
    <property type="match status" value="2"/>
</dbReference>
<dbReference type="GO" id="GO:0006635">
    <property type="term" value="P:fatty acid beta-oxidation"/>
    <property type="evidence" value="ECO:0007669"/>
    <property type="project" value="UniProtKB-UniPathway"/>
</dbReference>
<keyword evidence="9" id="KW-0413">Isomerase</keyword>
<dbReference type="GO" id="GO:0003857">
    <property type="term" value="F:(3S)-3-hydroxyacyl-CoA dehydrogenase (NAD+) activity"/>
    <property type="evidence" value="ECO:0007669"/>
    <property type="project" value="UniProtKB-EC"/>
</dbReference>
<feature type="domain" description="3-hydroxyacyl-CoA dehydrogenase NAD binding" evidence="14">
    <location>
        <begin position="286"/>
        <end position="322"/>
    </location>
</feature>
<dbReference type="InterPro" id="IPR036291">
    <property type="entry name" value="NAD(P)-bd_dom_sf"/>
</dbReference>
<feature type="domain" description="3-hydroxyacyl-CoA dehydrogenase NAD binding" evidence="14">
    <location>
        <begin position="325"/>
        <end position="436"/>
    </location>
</feature>
<keyword evidence="11" id="KW-0511">Multifunctional enzyme</keyword>
<evidence type="ECO:0000256" key="6">
    <source>
        <dbReference type="ARBA" id="ARBA00023027"/>
    </source>
</evidence>
<dbReference type="EC" id="1.1.1.35" evidence="15"/>
<dbReference type="Pfam" id="PF02737">
    <property type="entry name" value="3HCDH_N"/>
    <property type="match status" value="2"/>
</dbReference>
<dbReference type="GO" id="GO:0070403">
    <property type="term" value="F:NAD+ binding"/>
    <property type="evidence" value="ECO:0007669"/>
    <property type="project" value="InterPro"/>
</dbReference>
<dbReference type="GO" id="GO:0016853">
    <property type="term" value="F:isomerase activity"/>
    <property type="evidence" value="ECO:0007669"/>
    <property type="project" value="UniProtKB-KW"/>
</dbReference>
<organism evidence="15 16">
    <name type="scientific">Gordonia humi</name>
    <dbReference type="NCBI Taxonomy" id="686429"/>
    <lineage>
        <taxon>Bacteria</taxon>
        <taxon>Bacillati</taxon>
        <taxon>Actinomycetota</taxon>
        <taxon>Actinomycetes</taxon>
        <taxon>Mycobacteriales</taxon>
        <taxon>Gordoniaceae</taxon>
        <taxon>Gordonia</taxon>
    </lineage>
</organism>
<dbReference type="RefSeq" id="WP_183371325.1">
    <property type="nucleotide sequence ID" value="NZ_BAABHL010000043.1"/>
</dbReference>
<dbReference type="InterPro" id="IPR001753">
    <property type="entry name" value="Enoyl-CoA_hydra/iso"/>
</dbReference>
<sequence>MSLVTIERLDDVAVVRIDHPPINAGDAEQRAALLAAITTVKGWSGLRGVVVTTAGRHFYAGSELREFDAPLTDPQLPAVIAAVEGLDVPVVAALRGLALGGGLEFALGCDGRIATPNVELAFPEVGFGIVPGAGGTVRCARLIGVEAAFDLVTTGRRVAATEACDLGLVDEIVDDGELLTRALAVAGSLGAKRRLVDVDPESGFADRDDLLDRLPRRHRPNVRIAGELVVDGVSLPAAEALAAERARFDELRVSDESNSLRYLFFARQAAARALRSRSAAVPVRRVAVVGAGTMGAGLAQLFADNGYGTVVVDGSADALSRIAGDTIQTSTSLAVCADCDVVIEAVFEDMQVKHDLLRQLDGIVRTDAIIATNTSYLDIDEMSAALSDPGRFAGLHFFNPPQRNRLVEVIPGSSTSGQTRSTLGALATALGKAAVPSGVGDGFIGNRVYSDYRTQAEFLVEDGASPADVDRAMERFGMAMGPFAVADMSGLDIAWSRRKRLAPTRDPRLRYVPVADRLCETGRLGKKTGAGWYAYPDGARRGAEDPVVAELIERCRAEAGVTPRTVDSAEIQRRVLGAMVAGATAVFDSGVAERAGDIDVALTEGFAFPKHLGGPVRAFSRLTRDDQLSALAGVHSSDPVAYASLADASVGAMPAPVERLLKGLVK</sequence>
<evidence type="ECO:0000313" key="16">
    <source>
        <dbReference type="Proteomes" id="UP000551501"/>
    </source>
</evidence>
<keyword evidence="10" id="KW-0456">Lyase</keyword>
<comment type="catalytic activity">
    <reaction evidence="12">
        <text>a (3S)-3-hydroxyacyl-CoA + NAD(+) = a 3-oxoacyl-CoA + NADH + H(+)</text>
        <dbReference type="Rhea" id="RHEA:22432"/>
        <dbReference type="ChEBI" id="CHEBI:15378"/>
        <dbReference type="ChEBI" id="CHEBI:57318"/>
        <dbReference type="ChEBI" id="CHEBI:57540"/>
        <dbReference type="ChEBI" id="CHEBI:57945"/>
        <dbReference type="ChEBI" id="CHEBI:90726"/>
        <dbReference type="EC" id="1.1.1.35"/>
    </reaction>
</comment>
<dbReference type="GO" id="GO:0004300">
    <property type="term" value="F:enoyl-CoA hydratase activity"/>
    <property type="evidence" value="ECO:0007669"/>
    <property type="project" value="UniProtKB-ARBA"/>
</dbReference>
<dbReference type="InterPro" id="IPR006108">
    <property type="entry name" value="3HC_DH_C"/>
</dbReference>
<dbReference type="Gene3D" id="3.40.50.720">
    <property type="entry name" value="NAD(P)-binding Rossmann-like Domain"/>
    <property type="match status" value="2"/>
</dbReference>
<evidence type="ECO:0000256" key="2">
    <source>
        <dbReference type="ARBA" id="ARBA00005005"/>
    </source>
</evidence>
<dbReference type="EMBL" id="JACIFP010000001">
    <property type="protein sequence ID" value="MBB4136332.1"/>
    <property type="molecule type" value="Genomic_DNA"/>
</dbReference>